<evidence type="ECO:0000313" key="1">
    <source>
        <dbReference type="Proteomes" id="UP000887565"/>
    </source>
</evidence>
<organism evidence="1 2">
    <name type="scientific">Romanomermis culicivorax</name>
    <name type="common">Nematode worm</name>
    <dbReference type="NCBI Taxonomy" id="13658"/>
    <lineage>
        <taxon>Eukaryota</taxon>
        <taxon>Metazoa</taxon>
        <taxon>Ecdysozoa</taxon>
        <taxon>Nematoda</taxon>
        <taxon>Enoplea</taxon>
        <taxon>Dorylaimia</taxon>
        <taxon>Mermithida</taxon>
        <taxon>Mermithoidea</taxon>
        <taxon>Mermithidae</taxon>
        <taxon>Romanomermis</taxon>
    </lineage>
</organism>
<sequence>MSHCEEDSPIKTMVDNMHLLAMDGSATIKHLLHFFIGLENEFGYDTSNHIKMSNLRGLTHDTPNDMIQDMRGYEDAKNFLMFQLAHDCNQMTLKCELMSITPKAGEEPTTFLSK</sequence>
<reference evidence="2" key="1">
    <citation type="submission" date="2022-11" db="UniProtKB">
        <authorList>
            <consortium name="WormBaseParasite"/>
        </authorList>
    </citation>
    <scope>IDENTIFICATION</scope>
</reference>
<keyword evidence="1" id="KW-1185">Reference proteome</keyword>
<dbReference type="AlphaFoldDB" id="A0A915HHP4"/>
<dbReference type="Proteomes" id="UP000887565">
    <property type="component" value="Unplaced"/>
</dbReference>
<protein>
    <submittedName>
        <fullName evidence="2">Uncharacterized protein</fullName>
    </submittedName>
</protein>
<evidence type="ECO:0000313" key="2">
    <source>
        <dbReference type="WBParaSite" id="nRc.2.0.1.t00954-RA"/>
    </source>
</evidence>
<accession>A0A915HHP4</accession>
<proteinExistence type="predicted"/>
<dbReference type="WBParaSite" id="nRc.2.0.1.t00954-RA">
    <property type="protein sequence ID" value="nRc.2.0.1.t00954-RA"/>
    <property type="gene ID" value="nRc.2.0.1.g00954"/>
</dbReference>
<name>A0A915HHP4_ROMCU</name>